<feature type="region of interest" description="Disordered" evidence="2">
    <location>
        <begin position="805"/>
        <end position="835"/>
    </location>
</feature>
<dbReference type="GO" id="GO:0030246">
    <property type="term" value="F:carbohydrate binding"/>
    <property type="evidence" value="ECO:0007669"/>
    <property type="project" value="InterPro"/>
</dbReference>
<dbReference type="InterPro" id="IPR011013">
    <property type="entry name" value="Gal_mutarotase_sf_dom"/>
</dbReference>
<dbReference type="PROSITE" id="PS50022">
    <property type="entry name" value="FA58C_3"/>
    <property type="match status" value="1"/>
</dbReference>
<gene>
    <name evidence="4" type="ORF">NRB56_00620</name>
</gene>
<dbReference type="AlphaFoldDB" id="A0A7K0DIB5"/>
<reference evidence="4 5" key="1">
    <citation type="submission" date="2019-10" db="EMBL/GenBank/DDBJ databases">
        <title>Nocardia macrotermitis sp. nov. and Nocardia aurantia sp. nov., isolated from the gut of fungus growing-termite Macrotermes natalensis.</title>
        <authorList>
            <person name="Benndorf R."/>
            <person name="Schwitalla J."/>
            <person name="Martin K."/>
            <person name="De Beer W."/>
            <person name="Kaster A.-K."/>
            <person name="Vollmers J."/>
            <person name="Poulsen M."/>
            <person name="Beemelmanns C."/>
        </authorList>
    </citation>
    <scope>NUCLEOTIDE SEQUENCE [LARGE SCALE GENOMIC DNA]</scope>
    <source>
        <strain evidence="4 5">RB56</strain>
    </source>
</reference>
<evidence type="ECO:0000259" key="3">
    <source>
        <dbReference type="PROSITE" id="PS50022"/>
    </source>
</evidence>
<evidence type="ECO:0000313" key="5">
    <source>
        <dbReference type="Proteomes" id="UP000431401"/>
    </source>
</evidence>
<dbReference type="EMBL" id="WEGI01000001">
    <property type="protein sequence ID" value="MQY24514.1"/>
    <property type="molecule type" value="Genomic_DNA"/>
</dbReference>
<evidence type="ECO:0000256" key="2">
    <source>
        <dbReference type="SAM" id="MobiDB-lite"/>
    </source>
</evidence>
<dbReference type="InterPro" id="IPR037018">
    <property type="entry name" value="GH65_N"/>
</dbReference>
<dbReference type="Pfam" id="PF00754">
    <property type="entry name" value="F5_F8_type_C"/>
    <property type="match status" value="1"/>
</dbReference>
<dbReference type="Proteomes" id="UP000431401">
    <property type="component" value="Unassembled WGS sequence"/>
</dbReference>
<sequence length="958" mass="103585">MKPPRTVAFPIYDRHTGHRIPAPGVLSEYRRAAVAGPFGLCPAMSCRGGDLRLCDAGPMASTARPGIPGQRLLAGLVASTVMIVIVALGGCGVRADRTTATPCPGDPLSGLPEWAPASTSFAAPYDQHPFVGNGYLGLRVPPAGMGYLETGERSGWPLYTPRYDGAFAAGLYSRDPEVAAGRSAIAALPNWSTLLVGVGDETYRPTTPPEQVRRFRQTLYWRCGLVRTELTWHTGAGQEVDLVYEVLANRSDPHTAAVHLTIVPHFTGALSVTGLIDPDGARRLRHTAVRGRGDDPMDVEFHTTTTDVAGDIASVLEVDDRRVRRQETAQRVNIDVTSGNSYRVTKYVGVDTALTSADPAGAATAAAGRVAALGWPELLDRQAAAWRELWSSDITISGRPDMQRWVRGAEYSLYSATNPEQDDSISPTGLSSDNYAGLIFWDADLWMFPALLELAPRLARSIVEYRYKTLPTARENARRLGYPGAFYPWTSAATGDLWTDCHSWSPPHCLTQVHLQGDIALAVWQYYLATGDMEYLRRRAWPILSNIAEFWSARVTPGPDGGYSIRGVAGPDEYSNGVDDGVYTNAVAAESLRFATRAAQLLGAAAPPEWVTIANRLRIPFDARARIFVQYDGYAGSRIKQADAVLLQYPLQWPMPEEVARRTLDYYADRTDPDGPAMTDSVHTVDAAENGEPGCAVSSYLDRSARPFVREPFGQFAEARGGKAGRADPLAGAPAFGFVTLAGGYLQEFTDGLTGLRLREDRIRLAPLLPRLVGDGVTVKGIHWRGRIFDVAIGPARSTVTLRSGAPTTVETPDGPRRVGPGAPLDLPTRRPQLAPTDDVARCKPVTATSEQPGHYAEAAVDGTPAIGWRAADSAADFTVDLGVSTLIDRIVPLWFDPAPAARFEVSRDNHTWTSVTPGADGELPDPVTARYVRVRADSADAANPPGLRELRVHTPPP</sequence>
<feature type="region of interest" description="Disordered" evidence="2">
    <location>
        <begin position="937"/>
        <end position="958"/>
    </location>
</feature>
<dbReference type="SUPFAM" id="SSF49785">
    <property type="entry name" value="Galactose-binding domain-like"/>
    <property type="match status" value="1"/>
</dbReference>
<dbReference type="SUPFAM" id="SSF74650">
    <property type="entry name" value="Galactose mutarotase-like"/>
    <property type="match status" value="1"/>
</dbReference>
<dbReference type="Pfam" id="PF03633">
    <property type="entry name" value="Glyco_hydro_65C"/>
    <property type="match status" value="1"/>
</dbReference>
<evidence type="ECO:0000256" key="1">
    <source>
        <dbReference type="ARBA" id="ARBA00023295"/>
    </source>
</evidence>
<dbReference type="InterPro" id="IPR008928">
    <property type="entry name" value="6-hairpin_glycosidase_sf"/>
</dbReference>
<dbReference type="PANTHER" id="PTHR11051">
    <property type="entry name" value="GLYCOSYL HYDROLASE-RELATED"/>
    <property type="match status" value="1"/>
</dbReference>
<accession>A0A7K0DIB5</accession>
<keyword evidence="1" id="KW-0378">Hydrolase</keyword>
<dbReference type="Gene3D" id="2.60.120.260">
    <property type="entry name" value="Galactose-binding domain-like"/>
    <property type="match status" value="1"/>
</dbReference>
<dbReference type="Gene3D" id="2.60.420.10">
    <property type="entry name" value="Maltose phosphorylase, domain 3"/>
    <property type="match status" value="1"/>
</dbReference>
<organism evidence="4 5">
    <name type="scientific">Nocardia aurantia</name>
    <dbReference type="NCBI Taxonomy" id="2585199"/>
    <lineage>
        <taxon>Bacteria</taxon>
        <taxon>Bacillati</taxon>
        <taxon>Actinomycetota</taxon>
        <taxon>Actinomycetes</taxon>
        <taxon>Mycobacteriales</taxon>
        <taxon>Nocardiaceae</taxon>
        <taxon>Nocardia</taxon>
    </lineage>
</organism>
<dbReference type="Pfam" id="PF03636">
    <property type="entry name" value="Glyco_hydro_65N"/>
    <property type="match status" value="1"/>
</dbReference>
<dbReference type="Gene3D" id="2.70.98.40">
    <property type="entry name" value="Glycoside hydrolase, family 65, N-terminal domain"/>
    <property type="match status" value="1"/>
</dbReference>
<keyword evidence="1" id="KW-0326">Glycosidase</keyword>
<dbReference type="InterPro" id="IPR000421">
    <property type="entry name" value="FA58C"/>
</dbReference>
<comment type="caution">
    <text evidence="4">The sequence shown here is derived from an EMBL/GenBank/DDBJ whole genome shotgun (WGS) entry which is preliminary data.</text>
</comment>
<dbReference type="InterPro" id="IPR005195">
    <property type="entry name" value="Glyco_hydro_65_M"/>
</dbReference>
<dbReference type="Pfam" id="PF03632">
    <property type="entry name" value="Glyco_hydro_65m"/>
    <property type="match status" value="1"/>
</dbReference>
<feature type="compositionally biased region" description="Basic and acidic residues" evidence="2">
    <location>
        <begin position="949"/>
        <end position="958"/>
    </location>
</feature>
<dbReference type="InterPro" id="IPR012341">
    <property type="entry name" value="6hp_glycosidase-like_sf"/>
</dbReference>
<dbReference type="InterPro" id="IPR005194">
    <property type="entry name" value="Glyco_hydro_65_C"/>
</dbReference>
<dbReference type="Gene3D" id="1.50.10.10">
    <property type="match status" value="1"/>
</dbReference>
<dbReference type="GO" id="GO:0016757">
    <property type="term" value="F:glycosyltransferase activity"/>
    <property type="evidence" value="ECO:0007669"/>
    <property type="project" value="UniProtKB-ARBA"/>
</dbReference>
<name>A0A7K0DIB5_9NOCA</name>
<evidence type="ECO:0000313" key="4">
    <source>
        <dbReference type="EMBL" id="MQY24514.1"/>
    </source>
</evidence>
<keyword evidence="5" id="KW-1185">Reference proteome</keyword>
<protein>
    <recommendedName>
        <fullName evidence="3">F5/8 type C domain-containing protein</fullName>
    </recommendedName>
</protein>
<dbReference type="InterPro" id="IPR008979">
    <property type="entry name" value="Galactose-bd-like_sf"/>
</dbReference>
<dbReference type="InterPro" id="IPR005196">
    <property type="entry name" value="Glyco_hydro_65_N"/>
</dbReference>
<proteinExistence type="predicted"/>
<feature type="domain" description="F5/8 type C" evidence="3">
    <location>
        <begin position="829"/>
        <end position="956"/>
    </location>
</feature>
<dbReference type="OrthoDB" id="9816160at2"/>
<dbReference type="PANTHER" id="PTHR11051:SF8">
    <property type="entry name" value="PROTEIN-GLUCOSYLGALACTOSYLHYDROXYLYSINE GLUCOSIDASE"/>
    <property type="match status" value="1"/>
</dbReference>
<dbReference type="GO" id="GO:0004555">
    <property type="term" value="F:alpha,alpha-trehalase activity"/>
    <property type="evidence" value="ECO:0007669"/>
    <property type="project" value="TreeGrafter"/>
</dbReference>
<dbReference type="SUPFAM" id="SSF48208">
    <property type="entry name" value="Six-hairpin glycosidases"/>
    <property type="match status" value="1"/>
</dbReference>
<dbReference type="GO" id="GO:0005993">
    <property type="term" value="P:trehalose catabolic process"/>
    <property type="evidence" value="ECO:0007669"/>
    <property type="project" value="TreeGrafter"/>
</dbReference>